<proteinExistence type="predicted"/>
<accession>A0A2W1NC37</accession>
<evidence type="ECO:0000313" key="3">
    <source>
        <dbReference type="EMBL" id="PZE16643.1"/>
    </source>
</evidence>
<dbReference type="Gene3D" id="3.90.470.20">
    <property type="entry name" value="4'-phosphopantetheinyl transferase domain"/>
    <property type="match status" value="1"/>
</dbReference>
<organism evidence="3 4">
    <name type="scientific">Putridiphycobacter roseus</name>
    <dbReference type="NCBI Taxonomy" id="2219161"/>
    <lineage>
        <taxon>Bacteria</taxon>
        <taxon>Pseudomonadati</taxon>
        <taxon>Bacteroidota</taxon>
        <taxon>Flavobacteriia</taxon>
        <taxon>Flavobacteriales</taxon>
        <taxon>Crocinitomicaceae</taxon>
        <taxon>Putridiphycobacter</taxon>
    </lineage>
</organism>
<dbReference type="InterPro" id="IPR008278">
    <property type="entry name" value="4-PPantetheinyl_Trfase_dom"/>
</dbReference>
<dbReference type="EMBL" id="QKSB01000007">
    <property type="protein sequence ID" value="PZE16643.1"/>
    <property type="molecule type" value="Genomic_DNA"/>
</dbReference>
<evidence type="ECO:0000313" key="4">
    <source>
        <dbReference type="Proteomes" id="UP000249248"/>
    </source>
</evidence>
<keyword evidence="4" id="KW-1185">Reference proteome</keyword>
<dbReference type="GO" id="GO:0008897">
    <property type="term" value="F:holo-[acyl-carrier-protein] synthase activity"/>
    <property type="evidence" value="ECO:0007669"/>
    <property type="project" value="InterPro"/>
</dbReference>
<protein>
    <recommendedName>
        <fullName evidence="2">4'-phosphopantetheinyl transferase domain-containing protein</fullName>
    </recommendedName>
</protein>
<gene>
    <name evidence="3" type="ORF">DNU06_12370</name>
</gene>
<sequence length="182" mass="21364">MHNLDMELLSETEKATCMAYGSEKRRLEFYYTRKLWREFGDGEKVKYSKSGKPIIDNGYLSISHSHNCIAIAYSAQYELGLDIEPVSEKINKVRHKFLHPKETFIDLKNLTKAWCIKEAVYKLMDMDDVFFMDNIYLDSVQNDQFAIIDIAGIEIKPQFKIMELKNDMMLAWAFHPHPELKI</sequence>
<evidence type="ECO:0000256" key="1">
    <source>
        <dbReference type="ARBA" id="ARBA00022679"/>
    </source>
</evidence>
<dbReference type="SUPFAM" id="SSF56214">
    <property type="entry name" value="4'-phosphopantetheinyl transferase"/>
    <property type="match status" value="2"/>
</dbReference>
<dbReference type="Proteomes" id="UP000249248">
    <property type="component" value="Unassembled WGS sequence"/>
</dbReference>
<dbReference type="InterPro" id="IPR037143">
    <property type="entry name" value="4-PPantetheinyl_Trfase_dom_sf"/>
</dbReference>
<feature type="domain" description="4'-phosphopantetheinyl transferase" evidence="2">
    <location>
        <begin position="79"/>
        <end position="139"/>
    </location>
</feature>
<reference evidence="3 4" key="1">
    <citation type="submission" date="2018-06" db="EMBL/GenBank/DDBJ databases">
        <title>The draft genome sequence of Crocinitomix sp. SM1701.</title>
        <authorList>
            <person name="Zhang X."/>
        </authorList>
    </citation>
    <scope>NUCLEOTIDE SEQUENCE [LARGE SCALE GENOMIC DNA]</scope>
    <source>
        <strain evidence="3 4">SM1701</strain>
    </source>
</reference>
<dbReference type="GO" id="GO:0000287">
    <property type="term" value="F:magnesium ion binding"/>
    <property type="evidence" value="ECO:0007669"/>
    <property type="project" value="InterPro"/>
</dbReference>
<dbReference type="Pfam" id="PF01648">
    <property type="entry name" value="ACPS"/>
    <property type="match status" value="1"/>
</dbReference>
<name>A0A2W1NC37_9FLAO</name>
<comment type="caution">
    <text evidence="3">The sequence shown here is derived from an EMBL/GenBank/DDBJ whole genome shotgun (WGS) entry which is preliminary data.</text>
</comment>
<keyword evidence="1" id="KW-0808">Transferase</keyword>
<dbReference type="AlphaFoldDB" id="A0A2W1NC37"/>
<evidence type="ECO:0000259" key="2">
    <source>
        <dbReference type="Pfam" id="PF01648"/>
    </source>
</evidence>